<dbReference type="PRINTS" id="PR00081">
    <property type="entry name" value="GDHRDH"/>
</dbReference>
<evidence type="ECO:0000313" key="3">
    <source>
        <dbReference type="EMBL" id="CAC5401755.1"/>
    </source>
</evidence>
<dbReference type="Gene3D" id="3.40.50.720">
    <property type="entry name" value="NAD(P)-binding Rossmann-like Domain"/>
    <property type="match status" value="2"/>
</dbReference>
<dbReference type="PANTHER" id="PTHR44279">
    <property type="entry name" value="HYDROXYSTEROID (11-BETA) DEHYDROGENASE 1-LIKE B-RELATED"/>
    <property type="match status" value="1"/>
</dbReference>
<dbReference type="Pfam" id="PF00106">
    <property type="entry name" value="adh_short"/>
    <property type="match status" value="1"/>
</dbReference>
<accession>A0A6J8D0Y9</accession>
<dbReference type="Proteomes" id="UP000507470">
    <property type="component" value="Unassembled WGS sequence"/>
</dbReference>
<dbReference type="PROSITE" id="PS00061">
    <property type="entry name" value="ADH_SHORT"/>
    <property type="match status" value="1"/>
</dbReference>
<evidence type="ECO:0000313" key="4">
    <source>
        <dbReference type="Proteomes" id="UP000507470"/>
    </source>
</evidence>
<evidence type="ECO:0000256" key="1">
    <source>
        <dbReference type="ARBA" id="ARBA00023002"/>
    </source>
</evidence>
<keyword evidence="4" id="KW-1185">Reference proteome</keyword>
<dbReference type="InterPro" id="IPR051253">
    <property type="entry name" value="11-beta-HSD"/>
</dbReference>
<dbReference type="InterPro" id="IPR020904">
    <property type="entry name" value="Sc_DH/Rdtase_CS"/>
</dbReference>
<reference evidence="3 4" key="1">
    <citation type="submission" date="2020-06" db="EMBL/GenBank/DDBJ databases">
        <authorList>
            <person name="Li R."/>
            <person name="Bekaert M."/>
        </authorList>
    </citation>
    <scope>NUCLEOTIDE SEQUENCE [LARGE SCALE GENOMIC DNA]</scope>
    <source>
        <strain evidence="4">wild</strain>
    </source>
</reference>
<dbReference type="GO" id="GO:0070524">
    <property type="term" value="F:11-beta-hydroxysteroid dehydrogenase (NADP+) activity"/>
    <property type="evidence" value="ECO:0007669"/>
    <property type="project" value="UniProtKB-EC"/>
</dbReference>
<dbReference type="InterPro" id="IPR036291">
    <property type="entry name" value="NAD(P)-bd_dom_sf"/>
</dbReference>
<keyword evidence="2" id="KW-0812">Transmembrane</keyword>
<keyword evidence="2" id="KW-1133">Transmembrane helix</keyword>
<dbReference type="EC" id="1.1.1.146" evidence="3"/>
<feature type="transmembrane region" description="Helical" evidence="2">
    <location>
        <begin position="12"/>
        <end position="30"/>
    </location>
</feature>
<protein>
    <submittedName>
        <fullName evidence="3">HSD11B1</fullName>
        <ecNumber evidence="3">1.1.1.146</ecNumber>
    </submittedName>
</protein>
<organism evidence="3 4">
    <name type="scientific">Mytilus coruscus</name>
    <name type="common">Sea mussel</name>
    <dbReference type="NCBI Taxonomy" id="42192"/>
    <lineage>
        <taxon>Eukaryota</taxon>
        <taxon>Metazoa</taxon>
        <taxon>Spiralia</taxon>
        <taxon>Lophotrochozoa</taxon>
        <taxon>Mollusca</taxon>
        <taxon>Bivalvia</taxon>
        <taxon>Autobranchia</taxon>
        <taxon>Pteriomorphia</taxon>
        <taxon>Mytilida</taxon>
        <taxon>Mytiloidea</taxon>
        <taxon>Mytilidae</taxon>
        <taxon>Mytilinae</taxon>
        <taxon>Mytilus</taxon>
    </lineage>
</organism>
<dbReference type="EMBL" id="CACVKT020006453">
    <property type="protein sequence ID" value="CAC5401755.1"/>
    <property type="molecule type" value="Genomic_DNA"/>
</dbReference>
<dbReference type="SUPFAM" id="SSF51735">
    <property type="entry name" value="NAD(P)-binding Rossmann-fold domains"/>
    <property type="match status" value="2"/>
</dbReference>
<proteinExistence type="predicted"/>
<evidence type="ECO:0000256" key="2">
    <source>
        <dbReference type="SAM" id="Phobius"/>
    </source>
</evidence>
<keyword evidence="2" id="KW-0472">Membrane</keyword>
<dbReference type="InterPro" id="IPR002347">
    <property type="entry name" value="SDR_fam"/>
</dbReference>
<name>A0A6J8D0Y9_MYTCO</name>
<dbReference type="OrthoDB" id="1933717at2759"/>
<dbReference type="PANTHER" id="PTHR44279:SF2">
    <property type="entry name" value="HYDROXYSTEROID (11-BETA) DEHYDROGENASE 1-LIKE B-RELATED"/>
    <property type="match status" value="1"/>
</dbReference>
<sequence length="340" mass="38069">MMFKSIFNSFTMWKKILAAVLGILVGYWLIDDFDPDLLKGKRVLITGASAGIGEQMAYHYAKMGANVIVTARREQKLQEVVARCKELGRPDGIYHYISADMSNLTSTELVIREAHAKLGGIDYLVLNHIIVIPLGMWRGTVDNLTRMDKIVDVNYKSYVKSSSHFLVFIPLQSKVAQPFSGVYSSTKFALDGFFGSIRQEFALRNCDVSITLCVIGLVGKVAQPFSGVYSSTKFALDGFFGSIRQEFALRNCDVSITLCVIGLVGTESAISELRNFGQHFLLKYIKAAEPPDAAYAIIRGGALRAREIYFPYMETKILTMLRDLLPRTVDYINRWVYTTS</sequence>
<keyword evidence="1 3" id="KW-0560">Oxidoreductase</keyword>
<dbReference type="AlphaFoldDB" id="A0A6J8D0Y9"/>
<gene>
    <name evidence="3" type="ORF">MCOR_35809</name>
</gene>